<comment type="caution">
    <text evidence="1">The sequence shown here is derived from an EMBL/GenBank/DDBJ whole genome shotgun (WGS) entry which is preliminary data.</text>
</comment>
<protein>
    <recommendedName>
        <fullName evidence="3">KOW domain-containing protein</fullName>
    </recommendedName>
</protein>
<evidence type="ECO:0000313" key="1">
    <source>
        <dbReference type="EMBL" id="PWB75435.1"/>
    </source>
</evidence>
<gene>
    <name evidence="1" type="ORF">C3F09_02245</name>
</gene>
<sequence>MGHAYTPGLKVTDKLLVKKHRILPLKGDVIVKVGDKVSPDNVVARTLLPGNVVPLNVANKIGIPPEDIDSVMQKKVGDRIKAGEVVAHARPLFGLKFLGGSKCEATIDGTIESISHITGQVLQRGEPSPVEVKAYLKGEVIEVIPREGVVVACTAAFVQGIFGICGETFGELKVVTPDNGTVLDDKFIDSSLKGKVVVGGSLVTAAALRKAIDVGVRGIVVGGFDDKDLRDFLGKDIGVAITGSEDIGTTLVVTEGFGQINMALRTFELLKRHEGQMACINGATQIRAGVIRPEVVIPLEAGASIAGSNGSGEIEGLKVGSPVRVIRHPYFGRLGVVSDLPSPLQVLESESKARVLEVEFEGGLKAVIPRANVEMIEG</sequence>
<reference evidence="1 2" key="1">
    <citation type="journal article" date="2018" name="ISME J.">
        <title>A methanotrophic archaeon couples anaerobic oxidation of methane to Fe(III) reduction.</title>
        <authorList>
            <person name="Cai C."/>
            <person name="Leu A.O."/>
            <person name="Xie G.J."/>
            <person name="Guo J."/>
            <person name="Feng Y."/>
            <person name="Zhao J.X."/>
            <person name="Tyson G.W."/>
            <person name="Yuan Z."/>
            <person name="Hu S."/>
        </authorList>
    </citation>
    <scope>NUCLEOTIDE SEQUENCE [LARGE SCALE GENOMIC DNA]</scope>
    <source>
        <strain evidence="1">FeB_12</strain>
    </source>
</reference>
<dbReference type="Proteomes" id="UP000250918">
    <property type="component" value="Unassembled WGS sequence"/>
</dbReference>
<organism evidence="1 2">
    <name type="scientific">candidate division GN15 bacterium</name>
    <dbReference type="NCBI Taxonomy" id="2072418"/>
    <lineage>
        <taxon>Bacteria</taxon>
        <taxon>candidate division GN15</taxon>
    </lineage>
</organism>
<proteinExistence type="predicted"/>
<name>A0A855XBB8_9BACT</name>
<evidence type="ECO:0008006" key="3">
    <source>
        <dbReference type="Google" id="ProtNLM"/>
    </source>
</evidence>
<accession>A0A855XBB8</accession>
<evidence type="ECO:0000313" key="2">
    <source>
        <dbReference type="Proteomes" id="UP000250918"/>
    </source>
</evidence>
<dbReference type="AlphaFoldDB" id="A0A855XBB8"/>
<dbReference type="EMBL" id="PQAP01000009">
    <property type="protein sequence ID" value="PWB75435.1"/>
    <property type="molecule type" value="Genomic_DNA"/>
</dbReference>